<dbReference type="Pfam" id="PF12146">
    <property type="entry name" value="Hydrolase_4"/>
    <property type="match status" value="1"/>
</dbReference>
<reference evidence="2 3" key="1">
    <citation type="journal article" date="2014" name="PLoS Genet.">
        <title>Analysis of the Phlebiopsis gigantea genome, transcriptome and secretome provides insight into its pioneer colonization strategies of wood.</title>
        <authorList>
            <person name="Hori C."/>
            <person name="Ishida T."/>
            <person name="Igarashi K."/>
            <person name="Samejima M."/>
            <person name="Suzuki H."/>
            <person name="Master E."/>
            <person name="Ferreira P."/>
            <person name="Ruiz-Duenas F.J."/>
            <person name="Held B."/>
            <person name="Canessa P."/>
            <person name="Larrondo L.F."/>
            <person name="Schmoll M."/>
            <person name="Druzhinina I.S."/>
            <person name="Kubicek C.P."/>
            <person name="Gaskell J.A."/>
            <person name="Kersten P."/>
            <person name="St John F."/>
            <person name="Glasner J."/>
            <person name="Sabat G."/>
            <person name="Splinter BonDurant S."/>
            <person name="Syed K."/>
            <person name="Yadav J."/>
            <person name="Mgbeahuruike A.C."/>
            <person name="Kovalchuk A."/>
            <person name="Asiegbu F.O."/>
            <person name="Lackner G."/>
            <person name="Hoffmeister D."/>
            <person name="Rencoret J."/>
            <person name="Gutierrez A."/>
            <person name="Sun H."/>
            <person name="Lindquist E."/>
            <person name="Barry K."/>
            <person name="Riley R."/>
            <person name="Grigoriev I.V."/>
            <person name="Henrissat B."/>
            <person name="Kues U."/>
            <person name="Berka R.M."/>
            <person name="Martinez A.T."/>
            <person name="Covert S.F."/>
            <person name="Blanchette R.A."/>
            <person name="Cullen D."/>
        </authorList>
    </citation>
    <scope>NUCLEOTIDE SEQUENCE [LARGE SCALE GENOMIC DNA]</scope>
    <source>
        <strain evidence="2 3">11061_1 CR5-6</strain>
    </source>
</reference>
<dbReference type="InterPro" id="IPR051044">
    <property type="entry name" value="MAG_DAG_Lipase"/>
</dbReference>
<evidence type="ECO:0000313" key="3">
    <source>
        <dbReference type="Proteomes" id="UP000053257"/>
    </source>
</evidence>
<gene>
    <name evidence="2" type="ORF">PHLGIDRAFT_94411</name>
</gene>
<dbReference type="EMBL" id="KN840603">
    <property type="protein sequence ID" value="KIP03717.1"/>
    <property type="molecule type" value="Genomic_DNA"/>
</dbReference>
<feature type="domain" description="Serine aminopeptidase S33" evidence="1">
    <location>
        <begin position="28"/>
        <end position="286"/>
    </location>
</feature>
<dbReference type="HOGENOM" id="CLU_026209_5_2_1"/>
<dbReference type="STRING" id="745531.A0A0C3S2A2"/>
<accession>A0A0C3S2A2</accession>
<proteinExistence type="predicted"/>
<name>A0A0C3S2A2_PHLG1</name>
<dbReference type="AlphaFoldDB" id="A0A0C3S2A2"/>
<keyword evidence="3" id="KW-1185">Reference proteome</keyword>
<dbReference type="InterPro" id="IPR029058">
    <property type="entry name" value="AB_hydrolase_fold"/>
</dbReference>
<sequence length="315" mass="34946">MSLPFVEEWLPGFDGHQFYTRTYPATFPKAVVLFVHGFAEHIGRYEQAHVQYPARSVTVFAFDLRGYGRTALDGAHKSKDAAYGKTNWGWQMQDIEFFGKRLAQELPGIPLFLMGHSAGGGQTLAYFTRASAPPTAEGAKLFTAAIAASPCLTLTHPKPKIVRWTGSKLALIRPYQLISADVGVENITRNTAVREAYAKDPLIKKMGTLKGLDDMLSGGEKLLTEDYQRWPKELPLFIMSGTADYVTSSKAAEEFYNKIPATDKKISLFEASLCSGGYHELVHEPDGMADRWVNESIEWIEAHIPAKSPPTESKL</sequence>
<protein>
    <recommendedName>
        <fullName evidence="1">Serine aminopeptidase S33 domain-containing protein</fullName>
    </recommendedName>
</protein>
<dbReference type="InterPro" id="IPR022742">
    <property type="entry name" value="Hydrolase_4"/>
</dbReference>
<dbReference type="OrthoDB" id="10249433at2759"/>
<evidence type="ECO:0000259" key="1">
    <source>
        <dbReference type="Pfam" id="PF12146"/>
    </source>
</evidence>
<dbReference type="PANTHER" id="PTHR11614">
    <property type="entry name" value="PHOSPHOLIPASE-RELATED"/>
    <property type="match status" value="1"/>
</dbReference>
<evidence type="ECO:0000313" key="2">
    <source>
        <dbReference type="EMBL" id="KIP03717.1"/>
    </source>
</evidence>
<organism evidence="2 3">
    <name type="scientific">Phlebiopsis gigantea (strain 11061_1 CR5-6)</name>
    <name type="common">White-rot fungus</name>
    <name type="synonym">Peniophora gigantea</name>
    <dbReference type="NCBI Taxonomy" id="745531"/>
    <lineage>
        <taxon>Eukaryota</taxon>
        <taxon>Fungi</taxon>
        <taxon>Dikarya</taxon>
        <taxon>Basidiomycota</taxon>
        <taxon>Agaricomycotina</taxon>
        <taxon>Agaricomycetes</taxon>
        <taxon>Polyporales</taxon>
        <taxon>Phanerochaetaceae</taxon>
        <taxon>Phlebiopsis</taxon>
    </lineage>
</organism>
<dbReference type="Gene3D" id="3.40.50.1820">
    <property type="entry name" value="alpha/beta hydrolase"/>
    <property type="match status" value="1"/>
</dbReference>
<dbReference type="SUPFAM" id="SSF53474">
    <property type="entry name" value="alpha/beta-Hydrolases"/>
    <property type="match status" value="1"/>
</dbReference>
<dbReference type="Proteomes" id="UP000053257">
    <property type="component" value="Unassembled WGS sequence"/>
</dbReference>